<dbReference type="PANTHER" id="PTHR31356:SF53">
    <property type="entry name" value="HEME PEROXIDASE"/>
    <property type="match status" value="1"/>
</dbReference>
<evidence type="ECO:0000256" key="3">
    <source>
        <dbReference type="ARBA" id="ARBA00023002"/>
    </source>
</evidence>
<keyword evidence="1 5" id="KW-0575">Peroxidase</keyword>
<evidence type="ECO:0000256" key="1">
    <source>
        <dbReference type="ARBA" id="ARBA00022559"/>
    </source>
</evidence>
<dbReference type="Proteomes" id="UP001629113">
    <property type="component" value="Unassembled WGS sequence"/>
</dbReference>
<keyword evidence="2" id="KW-0479">Metal-binding</keyword>
<reference evidence="7 8" key="1">
    <citation type="submission" date="2024-06" db="EMBL/GenBank/DDBJ databases">
        <title>Complete genome of Phlyctema vagabunda strain 19-DSS-EL-015.</title>
        <authorList>
            <person name="Fiorenzani C."/>
        </authorList>
    </citation>
    <scope>NUCLEOTIDE SEQUENCE [LARGE SCALE GENOMIC DNA]</scope>
    <source>
        <strain evidence="7 8">19-DSS-EL-015</strain>
    </source>
</reference>
<keyword evidence="2" id="KW-0349">Heme</keyword>
<evidence type="ECO:0000259" key="6">
    <source>
        <dbReference type="PROSITE" id="PS50873"/>
    </source>
</evidence>
<feature type="domain" description="Plant heme peroxidase family profile" evidence="6">
    <location>
        <begin position="47"/>
        <end position="254"/>
    </location>
</feature>
<dbReference type="InterPro" id="IPR010255">
    <property type="entry name" value="Haem_peroxidase_sf"/>
</dbReference>
<dbReference type="PRINTS" id="PR00458">
    <property type="entry name" value="PEROXIDASE"/>
</dbReference>
<dbReference type="PANTHER" id="PTHR31356">
    <property type="entry name" value="THYLAKOID LUMENAL 29 KDA PROTEIN, CHLOROPLASTIC-RELATED"/>
    <property type="match status" value="1"/>
</dbReference>
<dbReference type="Pfam" id="PF00141">
    <property type="entry name" value="peroxidase"/>
    <property type="match status" value="1"/>
</dbReference>
<comment type="caution">
    <text evidence="7">The sequence shown here is derived from an EMBL/GenBank/DDBJ whole genome shotgun (WGS) entry which is preliminary data.</text>
</comment>
<dbReference type="SUPFAM" id="SSF48113">
    <property type="entry name" value="Heme-dependent peroxidases"/>
    <property type="match status" value="1"/>
</dbReference>
<organism evidence="7 8">
    <name type="scientific">Phlyctema vagabunda</name>
    <dbReference type="NCBI Taxonomy" id="108571"/>
    <lineage>
        <taxon>Eukaryota</taxon>
        <taxon>Fungi</taxon>
        <taxon>Dikarya</taxon>
        <taxon>Ascomycota</taxon>
        <taxon>Pezizomycotina</taxon>
        <taxon>Leotiomycetes</taxon>
        <taxon>Helotiales</taxon>
        <taxon>Dermateaceae</taxon>
        <taxon>Phlyctema</taxon>
    </lineage>
</organism>
<keyword evidence="8" id="KW-1185">Reference proteome</keyword>
<evidence type="ECO:0000256" key="2">
    <source>
        <dbReference type="ARBA" id="ARBA00022617"/>
    </source>
</evidence>
<dbReference type="InterPro" id="IPR044831">
    <property type="entry name" value="Ccp1-like"/>
</dbReference>
<dbReference type="InterPro" id="IPR002016">
    <property type="entry name" value="Haem_peroxidase"/>
</dbReference>
<dbReference type="EC" id="1.11.1.-" evidence="5"/>
<comment type="similarity">
    <text evidence="4">Belongs to the peroxidase family.</text>
</comment>
<keyword evidence="3 5" id="KW-0560">Oxidoreductase</keyword>
<dbReference type="PROSITE" id="PS50873">
    <property type="entry name" value="PEROXIDASE_4"/>
    <property type="match status" value="1"/>
</dbReference>
<dbReference type="Gene3D" id="1.10.420.10">
    <property type="entry name" value="Peroxidase, domain 2"/>
    <property type="match status" value="1"/>
</dbReference>
<dbReference type="EMBL" id="JBFCZG010000003">
    <property type="protein sequence ID" value="KAL3425090.1"/>
    <property type="molecule type" value="Genomic_DNA"/>
</dbReference>
<evidence type="ECO:0000313" key="7">
    <source>
        <dbReference type="EMBL" id="KAL3425090.1"/>
    </source>
</evidence>
<accession>A0ABR4PP78</accession>
<proteinExistence type="inferred from homology"/>
<sequence>MSTYSTSTGLGGLDASIMYETEREENIGTAFNTTLSQIAGYYSTRSSMSDLLALAVHTATRSCGGPEIEMRFGRVDALEPGILGVPEPQEEIESLTDKFSNQGFSTQEMITLVACGHTLGGVHGADFPTIVPGAGNNGNNFSHFDSTATSRFDNRVVVEYLQGNSTNPLLVGPDPLRNSDAKVFAADGNVTMERLTDPDIFQEDCKSVFQKMIDTVPKGVVLSEPIQPYEVKPAALNLALDTEGNKFIFSGDIRVRTTVRPASEISSVSLVYKNRDGSAGGQIPTLRATFQGGSGGSFDENFQWYGFSTNLTAASSISSFNVVVTLTNGAIETHDNNGVGFPVQDLAILQTKQSCNFGDTAPGKSYISIHKSRTSKPVFVAATARSPRQGVVVPDLVSWNTEMSPSTGNSTGEYTLYTTKIIMNSIAQTQNTVLDIISGAEGEDQVIDSFKNVGLFGVCAA</sequence>
<keyword evidence="2" id="KW-0408">Iron</keyword>
<dbReference type="Gene3D" id="1.10.520.10">
    <property type="match status" value="1"/>
</dbReference>
<gene>
    <name evidence="7" type="ORF">PVAG01_04371</name>
</gene>
<evidence type="ECO:0000256" key="5">
    <source>
        <dbReference type="RuleBase" id="RU363051"/>
    </source>
</evidence>
<name>A0ABR4PP78_9HELO</name>
<evidence type="ECO:0000256" key="4">
    <source>
        <dbReference type="RuleBase" id="RU004241"/>
    </source>
</evidence>
<evidence type="ECO:0000313" key="8">
    <source>
        <dbReference type="Proteomes" id="UP001629113"/>
    </source>
</evidence>
<protein>
    <recommendedName>
        <fullName evidence="5">Peroxidase</fullName>
        <ecNumber evidence="5">1.11.1.-</ecNumber>
    </recommendedName>
</protein>